<feature type="region of interest" description="Disordered" evidence="1">
    <location>
        <begin position="432"/>
        <end position="463"/>
    </location>
</feature>
<dbReference type="OrthoDB" id="10307566at2759"/>
<organism evidence="2 3">
    <name type="scientific">Cyclospora cayetanensis</name>
    <dbReference type="NCBI Taxonomy" id="88456"/>
    <lineage>
        <taxon>Eukaryota</taxon>
        <taxon>Sar</taxon>
        <taxon>Alveolata</taxon>
        <taxon>Apicomplexa</taxon>
        <taxon>Conoidasida</taxon>
        <taxon>Coccidia</taxon>
        <taxon>Eucoccidiorida</taxon>
        <taxon>Eimeriorina</taxon>
        <taxon>Eimeriidae</taxon>
        <taxon>Cyclospora</taxon>
    </lineage>
</organism>
<keyword evidence="2" id="KW-1185">Reference proteome</keyword>
<accession>A0A6P6RTS0</accession>
<protein>
    <submittedName>
        <fullName evidence="3">Uncharacterized protein LOC34621127</fullName>
    </submittedName>
</protein>
<evidence type="ECO:0000256" key="1">
    <source>
        <dbReference type="SAM" id="MobiDB-lite"/>
    </source>
</evidence>
<feature type="region of interest" description="Disordered" evidence="1">
    <location>
        <begin position="567"/>
        <end position="602"/>
    </location>
</feature>
<feature type="region of interest" description="Disordered" evidence="1">
    <location>
        <begin position="627"/>
        <end position="652"/>
    </location>
</feature>
<feature type="compositionally biased region" description="Basic and acidic residues" evidence="1">
    <location>
        <begin position="574"/>
        <end position="591"/>
    </location>
</feature>
<gene>
    <name evidence="3" type="primary">LOC34621127</name>
</gene>
<name>A0A6P6RTS0_9EIME</name>
<dbReference type="Proteomes" id="UP000515125">
    <property type="component" value="Unplaced"/>
</dbReference>
<proteinExistence type="predicted"/>
<sequence>MFSATFFSAHGFEALWEAVKPHGDPVESLFSFMKEHGSHYCAFRFFRSYAGRLSVSQRLRLRRLLLELHPGLLAAAEVAEATHQDLRSLITLDKALLGRYGLDSFPDEWSRRTAGAAARLQEWRRLFLQHGNRQRMESLSADLIGMSVEVFMRWDRELEDPRSAGDQQEKDPWARRRYLFEALSLVEAGLCVEPLRTSPMLHQIRVGLSFLVGDTYAIHQSFAAMEVKQILLLSMGLYLTAAQQDYETPPSQRSLQGYAAPRLKQLLSRGACVGVQYTDYLSAAVEEGSFSWLPEFRLWGLITQHSLDGLLVTLQDALYRLYERGGFGPSDLLFNVPTEPAMADLVRGGALRARALNRGPLEWWLTTMAVMPPVADAWGEAVGALGGLTCSDLGASCISLLPPEELHARELTHPIRRALVLHKTRKIVLKRASPTQQAAAEGEDVQSINKEQQQTAGAPGEQEGPCEAAILEATFQAEEKALFAVWQANLQPKIWHSAWPSRLLGAEANHALTRHNFIQGPPRPDVSLTAGAPGTAETLTGEAGDRQLYVPWLSDGEREVLDALASGSLGASRQDQEGEGGGHRCGKREDEGQPPSPSLEKRADCSWNWTVPWCSAPHCAARRHPKEPLTGACEGERPRGAPQESLPDENGAKNAADVLSGAEGAFKEAVSSLRRSIPGRARRLRLLFAVLRPSVGFNEEQLREMDRFVAELKQVIDASQQLRGKARKLDSERSTKRVPTSAMEKGVSTEATVAVSNHLCEALDGCRDCMMACCTAILDGIGELKGLGRPLLAGENVRLSLFDALFVLSQVGVVSLALIGTLFQQLALWHQALCKTQGVKSTVFSVMMTDAQPSIDAFLECLRAQHKSVSRSDLALGGRFRGMRGDTPCCAPAAQKCALGVALTVEELTNGGNRGRGGRNHVAFSEYRMALMALLMLVLMHACSWQTRWTRLCSWSPWEGPPGWSALGASAMT</sequence>
<evidence type="ECO:0000313" key="2">
    <source>
        <dbReference type="Proteomes" id="UP000515125"/>
    </source>
</evidence>
<dbReference type="AlphaFoldDB" id="A0A6P6RTS0"/>
<feature type="compositionally biased region" description="Polar residues" evidence="1">
    <location>
        <begin position="446"/>
        <end position="456"/>
    </location>
</feature>
<dbReference type="RefSeq" id="XP_026191216.1">
    <property type="nucleotide sequence ID" value="XM_026335431.1"/>
</dbReference>
<reference evidence="3" key="1">
    <citation type="submission" date="2025-08" db="UniProtKB">
        <authorList>
            <consortium name="RefSeq"/>
        </authorList>
    </citation>
    <scope>IDENTIFICATION</scope>
</reference>
<dbReference type="GeneID" id="34621127"/>
<evidence type="ECO:0000313" key="3">
    <source>
        <dbReference type="RefSeq" id="XP_026191216.1"/>
    </source>
</evidence>